<evidence type="ECO:0000256" key="7">
    <source>
        <dbReference type="ARBA" id="ARBA00023157"/>
    </source>
</evidence>
<evidence type="ECO:0000256" key="5">
    <source>
        <dbReference type="ARBA" id="ARBA00022729"/>
    </source>
</evidence>
<dbReference type="Pfam" id="PF03198">
    <property type="entry name" value="Glyco_hydro_72"/>
    <property type="match status" value="1"/>
</dbReference>
<keyword evidence="9 10" id="KW-0449">Lipoprotein</keyword>
<feature type="region of interest" description="Disordered" evidence="11">
    <location>
        <begin position="499"/>
        <end position="524"/>
    </location>
</feature>
<comment type="caution">
    <text evidence="13">The sequence shown here is derived from an EMBL/GenBank/DDBJ whole genome shotgun (WGS) entry which is preliminary data.</text>
</comment>
<keyword evidence="14" id="KW-1185">Reference proteome</keyword>
<protein>
    <recommendedName>
        <fullName evidence="10">1,3-beta-glucanosyltransferase</fullName>
        <ecNumber evidence="10">2.4.1.-</ecNumber>
    </recommendedName>
</protein>
<keyword evidence="5 10" id="KW-0732">Signal</keyword>
<comment type="function">
    <text evidence="10">Splits internally a 1,3-beta-glucan molecule and transfers the newly generated reducing end (the donor) to the non-reducing end of another 1,3-beta-glucan molecule (the acceptor) forming a 1,3-beta linkage, resulting in the elongation of 1,3-beta-glucan chains in the cell wall.</text>
</comment>
<gene>
    <name evidence="13" type="ORF">FB45DRAFT_796899</name>
</gene>
<dbReference type="GO" id="GO:0031505">
    <property type="term" value="P:fungal-type cell wall organization"/>
    <property type="evidence" value="ECO:0007669"/>
    <property type="project" value="TreeGrafter"/>
</dbReference>
<evidence type="ECO:0000256" key="3">
    <source>
        <dbReference type="ARBA" id="ARBA00007528"/>
    </source>
</evidence>
<keyword evidence="7" id="KW-1015">Disulfide bond</keyword>
<dbReference type="SUPFAM" id="SSF51445">
    <property type="entry name" value="(Trans)glycosidases"/>
    <property type="match status" value="1"/>
</dbReference>
<dbReference type="GO" id="GO:0042124">
    <property type="term" value="F:1,3-beta-glucanosyltransferase activity"/>
    <property type="evidence" value="ECO:0007669"/>
    <property type="project" value="TreeGrafter"/>
</dbReference>
<dbReference type="GO" id="GO:0071970">
    <property type="term" value="P:fungal-type cell wall (1-&gt;3)-beta-D-glucan biosynthetic process"/>
    <property type="evidence" value="ECO:0007669"/>
    <property type="project" value="TreeGrafter"/>
</dbReference>
<keyword evidence="8" id="KW-0325">Glycoprotein</keyword>
<dbReference type="EC" id="2.4.1.-" evidence="10"/>
<name>A0AAD7BM18_9AGAR</name>
<sequence length="549" mass="57913">MFSLLRLAVPLLLLASAAVTALPKVSRTGKYLYTEDGDRFFIKGVAYQTQHPVVPGTSFVDNLADGPSCTRDVEFFQKLGINAIRSYFANSSLDHDSCMSTLSDAGIYVILDLTLPLNGSIDTTQPAWGTNVLDQYLRTIDTFEKYDNVLAYNIGNEVIKSDATQSAPFIMAAARDIRAYLNSISSSSLVAYAAIDGGADFVDNTADYLACDRSADSATASLDLYGLNNYEWCGNDTVTTFNNLNARFANYDIAAYFSEFGSENCNPNPRVWTEVPVMFDSNMTDVWSGGLAFSYFPDTSKGKNFGLMTPSSDSSSFVTTPEFDNLAAQYNAVTFVKTPTKTSVSNVQPSACPQATPSSWPVSNTLPPTADDAACGCLANALSCVFTPSTPDYTDIVGDLTGIACGLLIQNGGSCADISADGAAGVYGDIGMCDPTIKLSYVFTQYYEQSQRIPAACGFNGNATVNTNAGYNGVAAAVKSCIPSPSAVFTPRAPPVLVPVQPTGSSGAGKSAGGNSNTNTNSGRGARDLLVGASAVLGSMIVGMLWTLA</sequence>
<dbReference type="GO" id="GO:0098552">
    <property type="term" value="C:side of membrane"/>
    <property type="evidence" value="ECO:0007669"/>
    <property type="project" value="UniProtKB-KW"/>
</dbReference>
<evidence type="ECO:0000259" key="12">
    <source>
        <dbReference type="SMART" id="SM00768"/>
    </source>
</evidence>
<evidence type="ECO:0000256" key="6">
    <source>
        <dbReference type="ARBA" id="ARBA00023136"/>
    </source>
</evidence>
<evidence type="ECO:0000256" key="1">
    <source>
        <dbReference type="ARBA" id="ARBA00004196"/>
    </source>
</evidence>
<dbReference type="InterPro" id="IPR004886">
    <property type="entry name" value="Glucanosyltransferase"/>
</dbReference>
<dbReference type="InterPro" id="IPR012946">
    <property type="entry name" value="X8"/>
</dbReference>
<dbReference type="Pfam" id="PF07983">
    <property type="entry name" value="X8"/>
    <property type="match status" value="1"/>
</dbReference>
<evidence type="ECO:0000256" key="4">
    <source>
        <dbReference type="ARBA" id="ARBA00022622"/>
    </source>
</evidence>
<feature type="compositionally biased region" description="Low complexity" evidence="11">
    <location>
        <begin position="513"/>
        <end position="524"/>
    </location>
</feature>
<comment type="similarity">
    <text evidence="3 10">Belongs to the glycosyl hydrolase 72 family.</text>
</comment>
<evidence type="ECO:0000256" key="2">
    <source>
        <dbReference type="ARBA" id="ARBA00004589"/>
    </source>
</evidence>
<dbReference type="Gene3D" id="1.20.58.1040">
    <property type="match status" value="1"/>
</dbReference>
<dbReference type="PANTHER" id="PTHR31468">
    <property type="entry name" value="1,3-BETA-GLUCANOSYLTRANSFERASE GAS1"/>
    <property type="match status" value="1"/>
</dbReference>
<comment type="subcellular location">
    <subcellularLocation>
        <location evidence="1">Cell envelope</location>
    </subcellularLocation>
    <subcellularLocation>
        <location evidence="10">Cell membrane</location>
        <topology evidence="10">Lipid-anchor</topology>
        <topology evidence="10">GPI-anchor</topology>
    </subcellularLocation>
    <subcellularLocation>
        <location evidence="2">Membrane</location>
        <topology evidence="2">Lipid-anchor</topology>
        <topology evidence="2">GPI-anchor</topology>
    </subcellularLocation>
</comment>
<evidence type="ECO:0000256" key="11">
    <source>
        <dbReference type="SAM" id="MobiDB-lite"/>
    </source>
</evidence>
<feature type="domain" description="X8" evidence="12">
    <location>
        <begin position="382"/>
        <end position="483"/>
    </location>
</feature>
<evidence type="ECO:0000313" key="14">
    <source>
        <dbReference type="Proteomes" id="UP001221142"/>
    </source>
</evidence>
<feature type="signal peptide" evidence="10">
    <location>
        <begin position="1"/>
        <end position="21"/>
    </location>
</feature>
<organism evidence="13 14">
    <name type="scientific">Roridomyces roridus</name>
    <dbReference type="NCBI Taxonomy" id="1738132"/>
    <lineage>
        <taxon>Eukaryota</taxon>
        <taxon>Fungi</taxon>
        <taxon>Dikarya</taxon>
        <taxon>Basidiomycota</taxon>
        <taxon>Agaricomycotina</taxon>
        <taxon>Agaricomycetes</taxon>
        <taxon>Agaricomycetidae</taxon>
        <taxon>Agaricales</taxon>
        <taxon>Marasmiineae</taxon>
        <taxon>Mycenaceae</taxon>
        <taxon>Roridomyces</taxon>
    </lineage>
</organism>
<keyword evidence="6 10" id="KW-0472">Membrane</keyword>
<accession>A0AAD7BM18</accession>
<feature type="chain" id="PRO_5041773210" description="1,3-beta-glucanosyltransferase" evidence="10">
    <location>
        <begin position="22"/>
        <end position="549"/>
    </location>
</feature>
<evidence type="ECO:0000256" key="10">
    <source>
        <dbReference type="RuleBase" id="RU361209"/>
    </source>
</evidence>
<dbReference type="PANTHER" id="PTHR31468:SF2">
    <property type="entry name" value="1,3-BETA-GLUCANOSYLTRANSFERASE GAS1"/>
    <property type="match status" value="1"/>
</dbReference>
<dbReference type="SMART" id="SM00768">
    <property type="entry name" value="X8"/>
    <property type="match status" value="1"/>
</dbReference>
<keyword evidence="4 10" id="KW-0336">GPI-anchor</keyword>
<dbReference type="Gene3D" id="3.20.20.80">
    <property type="entry name" value="Glycosidases"/>
    <property type="match status" value="1"/>
</dbReference>
<evidence type="ECO:0000313" key="13">
    <source>
        <dbReference type="EMBL" id="KAJ7624905.1"/>
    </source>
</evidence>
<dbReference type="InterPro" id="IPR017853">
    <property type="entry name" value="GH"/>
</dbReference>
<reference evidence="13" key="1">
    <citation type="submission" date="2023-03" db="EMBL/GenBank/DDBJ databases">
        <title>Massive genome expansion in bonnet fungi (Mycena s.s.) driven by repeated elements and novel gene families across ecological guilds.</title>
        <authorList>
            <consortium name="Lawrence Berkeley National Laboratory"/>
            <person name="Harder C.B."/>
            <person name="Miyauchi S."/>
            <person name="Viragh M."/>
            <person name="Kuo A."/>
            <person name="Thoen E."/>
            <person name="Andreopoulos B."/>
            <person name="Lu D."/>
            <person name="Skrede I."/>
            <person name="Drula E."/>
            <person name="Henrissat B."/>
            <person name="Morin E."/>
            <person name="Kohler A."/>
            <person name="Barry K."/>
            <person name="LaButti K."/>
            <person name="Morin E."/>
            <person name="Salamov A."/>
            <person name="Lipzen A."/>
            <person name="Mereny Z."/>
            <person name="Hegedus B."/>
            <person name="Baldrian P."/>
            <person name="Stursova M."/>
            <person name="Weitz H."/>
            <person name="Taylor A."/>
            <person name="Grigoriev I.V."/>
            <person name="Nagy L.G."/>
            <person name="Martin F."/>
            <person name="Kauserud H."/>
        </authorList>
    </citation>
    <scope>NUCLEOTIDE SEQUENCE</scope>
    <source>
        <strain evidence="13">9284</strain>
    </source>
</reference>
<evidence type="ECO:0000256" key="9">
    <source>
        <dbReference type="ARBA" id="ARBA00023288"/>
    </source>
</evidence>
<dbReference type="Proteomes" id="UP001221142">
    <property type="component" value="Unassembled WGS sequence"/>
</dbReference>
<keyword evidence="10" id="KW-0808">Transferase</keyword>
<proteinExistence type="inferred from homology"/>
<dbReference type="EMBL" id="JARKIF010000013">
    <property type="protein sequence ID" value="KAJ7624905.1"/>
    <property type="molecule type" value="Genomic_DNA"/>
</dbReference>
<dbReference type="AlphaFoldDB" id="A0AAD7BM18"/>
<evidence type="ECO:0000256" key="8">
    <source>
        <dbReference type="ARBA" id="ARBA00023180"/>
    </source>
</evidence>
<dbReference type="GO" id="GO:0005886">
    <property type="term" value="C:plasma membrane"/>
    <property type="evidence" value="ECO:0007669"/>
    <property type="project" value="UniProtKB-SubCell"/>
</dbReference>